<proteinExistence type="predicted"/>
<reference evidence="2 3" key="1">
    <citation type="submission" date="2021-05" db="EMBL/GenBank/DDBJ databases">
        <title>A Polyphasic approach of four new species of the genus Ohtaekwangia: Ohtaekwangia histidinii sp. nov., Ohtaekwangia cretensis sp. nov., Ohtaekwangia indiensis sp. nov., Ohtaekwangia reichenbachii sp. nov. from diverse environment.</title>
        <authorList>
            <person name="Octaviana S."/>
        </authorList>
    </citation>
    <scope>NUCLEOTIDE SEQUENCE [LARGE SCALE GENOMIC DNA]</scope>
    <source>
        <strain evidence="2 3">PWU4</strain>
    </source>
</reference>
<organism evidence="2 3">
    <name type="scientific">Chryseosolibacter histidini</name>
    <dbReference type="NCBI Taxonomy" id="2782349"/>
    <lineage>
        <taxon>Bacteria</taxon>
        <taxon>Pseudomonadati</taxon>
        <taxon>Bacteroidota</taxon>
        <taxon>Cytophagia</taxon>
        <taxon>Cytophagales</taxon>
        <taxon>Chryseotaleaceae</taxon>
        <taxon>Chryseosolibacter</taxon>
    </lineage>
</organism>
<dbReference type="AlphaFoldDB" id="A0AAP2DEZ0"/>
<dbReference type="SMART" id="SM00226">
    <property type="entry name" value="LMWPc"/>
    <property type="match status" value="1"/>
</dbReference>
<evidence type="ECO:0000313" key="3">
    <source>
        <dbReference type="Proteomes" id="UP001319200"/>
    </source>
</evidence>
<dbReference type="Gene3D" id="3.40.50.2300">
    <property type="match status" value="1"/>
</dbReference>
<sequence>MNTGIKTFFLKFAFAMTGLLFITCFVWAQPKQKTVLFVCEHGSAKSVMAASHFNRAAKEQGLNVRVISRGTNPDKAIPAKINQLLVQDGFAKKTDAPQKLSADDIRYADYVVAFCALPAPLGRPKYLETWNVPSFEAGYPVARDSILINTERIIQKIKSDVKQ</sequence>
<name>A0AAP2DEZ0_9BACT</name>
<keyword evidence="3" id="KW-1185">Reference proteome</keyword>
<dbReference type="InterPro" id="IPR036196">
    <property type="entry name" value="Ptyr_pPase_sf"/>
</dbReference>
<gene>
    <name evidence="2" type="ORF">KK083_00180</name>
</gene>
<comment type="caution">
    <text evidence="2">The sequence shown here is derived from an EMBL/GenBank/DDBJ whole genome shotgun (WGS) entry which is preliminary data.</text>
</comment>
<accession>A0AAP2DEZ0</accession>
<feature type="domain" description="Phosphotyrosine protein phosphatase I" evidence="1">
    <location>
        <begin position="33"/>
        <end position="159"/>
    </location>
</feature>
<dbReference type="InterPro" id="IPR023485">
    <property type="entry name" value="Ptyr_pPase"/>
</dbReference>
<evidence type="ECO:0000259" key="1">
    <source>
        <dbReference type="SMART" id="SM00226"/>
    </source>
</evidence>
<protein>
    <recommendedName>
        <fullName evidence="1">Phosphotyrosine protein phosphatase I domain-containing protein</fullName>
    </recommendedName>
</protein>
<evidence type="ECO:0000313" key="2">
    <source>
        <dbReference type="EMBL" id="MBT1695268.1"/>
    </source>
</evidence>
<dbReference type="EMBL" id="JAHESF010000001">
    <property type="protein sequence ID" value="MBT1695268.1"/>
    <property type="molecule type" value="Genomic_DNA"/>
</dbReference>
<dbReference type="SUPFAM" id="SSF52788">
    <property type="entry name" value="Phosphotyrosine protein phosphatases I"/>
    <property type="match status" value="1"/>
</dbReference>
<dbReference type="RefSeq" id="WP_254158739.1">
    <property type="nucleotide sequence ID" value="NZ_JAHESF010000001.1"/>
</dbReference>
<dbReference type="Proteomes" id="UP001319200">
    <property type="component" value="Unassembled WGS sequence"/>
</dbReference>
<dbReference type="Pfam" id="PF01451">
    <property type="entry name" value="LMWPc"/>
    <property type="match status" value="1"/>
</dbReference>